<keyword evidence="2" id="KW-1185">Reference proteome</keyword>
<dbReference type="Proteomes" id="UP001595900">
    <property type="component" value="Unassembled WGS sequence"/>
</dbReference>
<gene>
    <name evidence="1" type="ORF">ACFOYW_04695</name>
</gene>
<protein>
    <submittedName>
        <fullName evidence="1">Uncharacterized protein</fullName>
    </submittedName>
</protein>
<evidence type="ECO:0000313" key="2">
    <source>
        <dbReference type="Proteomes" id="UP001595900"/>
    </source>
</evidence>
<dbReference type="EMBL" id="JBHSCN010000003">
    <property type="protein sequence ID" value="MFC4242663.1"/>
    <property type="molecule type" value="Genomic_DNA"/>
</dbReference>
<dbReference type="RefSeq" id="WP_390227536.1">
    <property type="nucleotide sequence ID" value="NZ_JBHSCN010000003.1"/>
</dbReference>
<name>A0ABV8Q5Q6_9MICO</name>
<organism evidence="1 2">
    <name type="scientific">Gryllotalpicola reticulitermitis</name>
    <dbReference type="NCBI Taxonomy" id="1184153"/>
    <lineage>
        <taxon>Bacteria</taxon>
        <taxon>Bacillati</taxon>
        <taxon>Actinomycetota</taxon>
        <taxon>Actinomycetes</taxon>
        <taxon>Micrococcales</taxon>
        <taxon>Microbacteriaceae</taxon>
        <taxon>Gryllotalpicola</taxon>
    </lineage>
</organism>
<sequence>MKNAYLAIEDRRFYLTPEHADEVAAAAREARERGDWLDFHDVTGGRIRLLVPHDALVVLHEYDVDDTPVPGDSDLNDWRDLDYDI</sequence>
<evidence type="ECO:0000313" key="1">
    <source>
        <dbReference type="EMBL" id="MFC4242663.1"/>
    </source>
</evidence>
<comment type="caution">
    <text evidence="1">The sequence shown here is derived from an EMBL/GenBank/DDBJ whole genome shotgun (WGS) entry which is preliminary data.</text>
</comment>
<reference evidence="2" key="1">
    <citation type="journal article" date="2019" name="Int. J. Syst. Evol. Microbiol.">
        <title>The Global Catalogue of Microorganisms (GCM) 10K type strain sequencing project: providing services to taxonomists for standard genome sequencing and annotation.</title>
        <authorList>
            <consortium name="The Broad Institute Genomics Platform"/>
            <consortium name="The Broad Institute Genome Sequencing Center for Infectious Disease"/>
            <person name="Wu L."/>
            <person name="Ma J."/>
        </authorList>
    </citation>
    <scope>NUCLEOTIDE SEQUENCE [LARGE SCALE GENOMIC DNA]</scope>
    <source>
        <strain evidence="2">CGMCC 1.10363</strain>
    </source>
</reference>
<accession>A0ABV8Q5Q6</accession>
<proteinExistence type="predicted"/>